<protein>
    <submittedName>
        <fullName evidence="4">Restriction endonuclease subunit S</fullName>
    </submittedName>
</protein>
<dbReference type="PANTHER" id="PTHR30408">
    <property type="entry name" value="TYPE-1 RESTRICTION ENZYME ECOKI SPECIFICITY PROTEIN"/>
    <property type="match status" value="1"/>
</dbReference>
<dbReference type="Gene3D" id="1.10.287.1120">
    <property type="entry name" value="Bipartite methylase S protein"/>
    <property type="match status" value="1"/>
</dbReference>
<name>A0A7W3C8T2_ENTAS</name>
<evidence type="ECO:0000256" key="3">
    <source>
        <dbReference type="ARBA" id="ARBA00023125"/>
    </source>
</evidence>
<dbReference type="AlphaFoldDB" id="A0A7W3C8T2"/>
<keyword evidence="2" id="KW-0680">Restriction system</keyword>
<dbReference type="Gene3D" id="3.90.220.20">
    <property type="entry name" value="DNA methylase specificity domains"/>
    <property type="match status" value="2"/>
</dbReference>
<keyword evidence="4" id="KW-0378">Hydrolase</keyword>
<reference evidence="4 5" key="1">
    <citation type="submission" date="2020-06" db="EMBL/GenBank/DDBJ databases">
        <title>REHAB project genomes.</title>
        <authorList>
            <person name="Shaw L.P."/>
        </authorList>
    </citation>
    <scope>NUCLEOTIDE SEQUENCE [LARGE SCALE GENOMIC DNA]</scope>
    <source>
        <strain evidence="4 5">RHBSTW-00074</strain>
    </source>
</reference>
<organism evidence="4 5">
    <name type="scientific">Enterobacter asburiae</name>
    <dbReference type="NCBI Taxonomy" id="61645"/>
    <lineage>
        <taxon>Bacteria</taxon>
        <taxon>Pseudomonadati</taxon>
        <taxon>Pseudomonadota</taxon>
        <taxon>Gammaproteobacteria</taxon>
        <taxon>Enterobacterales</taxon>
        <taxon>Enterobacteriaceae</taxon>
        <taxon>Enterobacter</taxon>
        <taxon>Enterobacter cloacae complex</taxon>
    </lineage>
</organism>
<dbReference type="CDD" id="cd17279">
    <property type="entry name" value="RMtype1_S_BmuCF2ORF3362P_TRD1-CR1_like"/>
    <property type="match status" value="1"/>
</dbReference>
<dbReference type="PANTHER" id="PTHR30408:SF12">
    <property type="entry name" value="TYPE I RESTRICTION ENZYME MJAVIII SPECIFICITY SUBUNIT"/>
    <property type="match status" value="1"/>
</dbReference>
<dbReference type="EMBL" id="JABXRP010000001">
    <property type="protein sequence ID" value="MBA8076201.1"/>
    <property type="molecule type" value="Genomic_DNA"/>
</dbReference>
<dbReference type="GO" id="GO:0004519">
    <property type="term" value="F:endonuclease activity"/>
    <property type="evidence" value="ECO:0007669"/>
    <property type="project" value="UniProtKB-KW"/>
</dbReference>
<dbReference type="RefSeq" id="WP_182383006.1">
    <property type="nucleotide sequence ID" value="NZ_JABXQT010000001.1"/>
</dbReference>
<sequence length="436" mass="48762">MAKYKAYPEYKDSGVEWLGDIPKNWDLKKLKYLSSIQTGNKDTVDAIEDGIYPFFVRSQIIEKINSIGANCEAVLTAGDGAGVGKIYHHYKGKFNFHQRVYMLSNFTKVNGRFVYYYLLANFYKVALEGNAKSTVDSLRLPQFLNFEFSFPDTKEQSSIVRQLDILCSYTDSLIEKAEKLIELLKEKRQAVISHTVTKGLNPDASMKDSGVEWFGDVPDNWKIASIKYISKIINGSTPKSDVDKYWNGNISWFTPSDLSQKENIYIKSSIRQITIDGLNSCGTSLVPEHSLILSTRAPIGSVAITASEACTNQGCKALVTTNKNLSLFLYYQLSSLTEQLNNIGRGSTFLELSTDDLGSFKLSIPDSDIEKIVSYLRNKTTKIDTLIQKQLQQIDLLKERRTALISAAVTGKIDLRDWTPPASSTEASFTAEEATA</sequence>
<keyword evidence="4" id="KW-0540">Nuclease</keyword>
<dbReference type="Pfam" id="PF01420">
    <property type="entry name" value="Methylase_S"/>
    <property type="match status" value="2"/>
</dbReference>
<gene>
    <name evidence="4" type="ORF">HV056_06455</name>
</gene>
<proteinExistence type="inferred from homology"/>
<keyword evidence="4" id="KW-0255">Endonuclease</keyword>
<dbReference type="InterPro" id="IPR000055">
    <property type="entry name" value="Restrct_endonuc_typeI_TRD"/>
</dbReference>
<dbReference type="InterPro" id="IPR044946">
    <property type="entry name" value="Restrct_endonuc_typeI_TRD_sf"/>
</dbReference>
<evidence type="ECO:0000313" key="5">
    <source>
        <dbReference type="Proteomes" id="UP000533461"/>
    </source>
</evidence>
<dbReference type="GO" id="GO:0003677">
    <property type="term" value="F:DNA binding"/>
    <property type="evidence" value="ECO:0007669"/>
    <property type="project" value="UniProtKB-KW"/>
</dbReference>
<evidence type="ECO:0000256" key="1">
    <source>
        <dbReference type="ARBA" id="ARBA00010923"/>
    </source>
</evidence>
<keyword evidence="3" id="KW-0238">DNA-binding</keyword>
<accession>A0A7W3C8T2</accession>
<dbReference type="SUPFAM" id="SSF116734">
    <property type="entry name" value="DNA methylase specificity domain"/>
    <property type="match status" value="2"/>
</dbReference>
<comment type="similarity">
    <text evidence="1">Belongs to the type-I restriction system S methylase family.</text>
</comment>
<evidence type="ECO:0000256" key="2">
    <source>
        <dbReference type="ARBA" id="ARBA00022747"/>
    </source>
</evidence>
<evidence type="ECO:0000313" key="4">
    <source>
        <dbReference type="EMBL" id="MBA8076201.1"/>
    </source>
</evidence>
<comment type="caution">
    <text evidence="4">The sequence shown here is derived from an EMBL/GenBank/DDBJ whole genome shotgun (WGS) entry which is preliminary data.</text>
</comment>
<dbReference type="Proteomes" id="UP000533461">
    <property type="component" value="Unassembled WGS sequence"/>
</dbReference>
<dbReference type="GO" id="GO:0009307">
    <property type="term" value="P:DNA restriction-modification system"/>
    <property type="evidence" value="ECO:0007669"/>
    <property type="project" value="UniProtKB-KW"/>
</dbReference>
<dbReference type="InterPro" id="IPR052021">
    <property type="entry name" value="Type-I_RS_S_subunit"/>
</dbReference>